<dbReference type="PANTHER" id="PTHR34220">
    <property type="entry name" value="SENSOR HISTIDINE KINASE YPDA"/>
    <property type="match status" value="1"/>
</dbReference>
<accession>A0ABY4I002</accession>
<proteinExistence type="predicted"/>
<keyword evidence="1" id="KW-0812">Transmembrane</keyword>
<evidence type="ECO:0000256" key="1">
    <source>
        <dbReference type="SAM" id="Phobius"/>
    </source>
</evidence>
<feature type="transmembrane region" description="Helical" evidence="1">
    <location>
        <begin position="392"/>
        <end position="412"/>
    </location>
</feature>
<dbReference type="RefSeq" id="WP_247810352.1">
    <property type="nucleotide sequence ID" value="NZ_CP095855.1"/>
</dbReference>
<organism evidence="3 4">
    <name type="scientific">Chitinophaga filiformis</name>
    <name type="common">Myxococcus filiformis</name>
    <name type="synonym">Flexibacter filiformis</name>
    <dbReference type="NCBI Taxonomy" id="104663"/>
    <lineage>
        <taxon>Bacteria</taxon>
        <taxon>Pseudomonadati</taxon>
        <taxon>Bacteroidota</taxon>
        <taxon>Chitinophagia</taxon>
        <taxon>Chitinophagales</taxon>
        <taxon>Chitinophagaceae</taxon>
        <taxon>Chitinophaga</taxon>
    </lineage>
</organism>
<dbReference type="InterPro" id="IPR010559">
    <property type="entry name" value="Sig_transdc_His_kin_internal"/>
</dbReference>
<evidence type="ECO:0000313" key="3">
    <source>
        <dbReference type="EMBL" id="UPK68011.1"/>
    </source>
</evidence>
<sequence>MYRLLLLCLLTAAKIACQPAPSRISVQRSDIDSLHRYMDGPLDDLLRQRQYHLVGQLLDSLRPKLDSLDNVTLNLFWLNTKSVQLMGEGKYDSARPVLMEQMRYALEKDSSRKLYLVAEAQYANWLIDRDSLQAALRHLENAYYLAKKVDSTKVPKLCYSLMQIYLSVRDYAATRKYLQEGWRMSHLSGYDSTAHASAFACAYFAFYVQMEEFDSAIAFYNIAINDTVSHLQPYYKGVLDWNMGQLLLKKKQYELALTKYNSGFAAITKYDGPQAILYSTMASINDKLARYPTALLYADSAILIARQQRRWETVTNVWKLKGQIAVKLGDYREAYRAADSALANKQVLMDSSIAEKAQQIQTEYQVKAKDDRIQSLASLNTANEKISSQQRILIVSLSITFVLLAIIGVMWYRRRRLRNELRETALRQQLLRTQMEPHFIFNTLSVLQGYIYDNDIERATEYLSRFSKLLRLSLQNARQPFVSLDSEVAALEQYLSLQVMQADTPFFYAILLDPALEEKEVYIPPMLLQPFVENTIIHGFKELPEQGELRIRISLKEQLLHCVIEDNGKGLRSMAPDKGKGKPSYSTAITTERLQILSRQSGKPAVLTITERNEDAAHTGTRVEILIPYRLAPVKESLNVAGMGE</sequence>
<dbReference type="InterPro" id="IPR036890">
    <property type="entry name" value="HATPase_C_sf"/>
</dbReference>
<dbReference type="PANTHER" id="PTHR34220:SF7">
    <property type="entry name" value="SENSOR HISTIDINE KINASE YPDA"/>
    <property type="match status" value="1"/>
</dbReference>
<name>A0ABY4I002_CHIFI</name>
<dbReference type="Gene3D" id="3.30.565.10">
    <property type="entry name" value="Histidine kinase-like ATPase, C-terminal domain"/>
    <property type="match status" value="1"/>
</dbReference>
<dbReference type="Pfam" id="PF06580">
    <property type="entry name" value="His_kinase"/>
    <property type="match status" value="1"/>
</dbReference>
<dbReference type="Gene3D" id="1.25.40.10">
    <property type="entry name" value="Tetratricopeptide repeat domain"/>
    <property type="match status" value="1"/>
</dbReference>
<keyword evidence="3" id="KW-0808">Transferase</keyword>
<dbReference type="SUPFAM" id="SSF48452">
    <property type="entry name" value="TPR-like"/>
    <property type="match status" value="2"/>
</dbReference>
<evidence type="ECO:0000313" key="4">
    <source>
        <dbReference type="Proteomes" id="UP000830198"/>
    </source>
</evidence>
<dbReference type="InterPro" id="IPR050640">
    <property type="entry name" value="Bact_2-comp_sensor_kinase"/>
</dbReference>
<dbReference type="Proteomes" id="UP000830198">
    <property type="component" value="Chromosome"/>
</dbReference>
<keyword evidence="1" id="KW-0472">Membrane</keyword>
<reference evidence="3 4" key="1">
    <citation type="submission" date="2022-04" db="EMBL/GenBank/DDBJ databases">
        <title>The arsenic-methylating capacity of Chitinophaga filiformis YT5 during chitin decomposition.</title>
        <authorList>
            <person name="Chen G."/>
            <person name="Liang Y."/>
        </authorList>
    </citation>
    <scope>NUCLEOTIDE SEQUENCE [LARGE SCALE GENOMIC DNA]</scope>
    <source>
        <strain evidence="3 4">YT5</strain>
    </source>
</reference>
<dbReference type="SUPFAM" id="SSF55874">
    <property type="entry name" value="ATPase domain of HSP90 chaperone/DNA topoisomerase II/histidine kinase"/>
    <property type="match status" value="1"/>
</dbReference>
<gene>
    <name evidence="3" type="ORF">MYF79_23955</name>
</gene>
<dbReference type="InterPro" id="IPR011990">
    <property type="entry name" value="TPR-like_helical_dom_sf"/>
</dbReference>
<keyword evidence="4" id="KW-1185">Reference proteome</keyword>
<protein>
    <submittedName>
        <fullName evidence="3">Histidine kinase</fullName>
    </submittedName>
</protein>
<keyword evidence="3" id="KW-0418">Kinase</keyword>
<feature type="domain" description="Signal transduction histidine kinase internal region" evidence="2">
    <location>
        <begin position="428"/>
        <end position="502"/>
    </location>
</feature>
<evidence type="ECO:0000259" key="2">
    <source>
        <dbReference type="Pfam" id="PF06580"/>
    </source>
</evidence>
<dbReference type="EMBL" id="CP095855">
    <property type="protein sequence ID" value="UPK68011.1"/>
    <property type="molecule type" value="Genomic_DNA"/>
</dbReference>
<keyword evidence="1" id="KW-1133">Transmembrane helix</keyword>
<dbReference type="GO" id="GO:0016301">
    <property type="term" value="F:kinase activity"/>
    <property type="evidence" value="ECO:0007669"/>
    <property type="project" value="UniProtKB-KW"/>
</dbReference>